<proteinExistence type="predicted"/>
<keyword evidence="2" id="KW-0732">Signal</keyword>
<feature type="region of interest" description="Disordered" evidence="1">
    <location>
        <begin position="28"/>
        <end position="91"/>
    </location>
</feature>
<gene>
    <name evidence="4" type="ORF">QQS35_02910</name>
</gene>
<evidence type="ECO:0000259" key="3">
    <source>
        <dbReference type="Pfam" id="PF07007"/>
    </source>
</evidence>
<evidence type="ECO:0000256" key="2">
    <source>
        <dbReference type="SAM" id="SignalP"/>
    </source>
</evidence>
<feature type="compositionally biased region" description="Polar residues" evidence="1">
    <location>
        <begin position="49"/>
        <end position="62"/>
    </location>
</feature>
<keyword evidence="5" id="KW-1185">Reference proteome</keyword>
<protein>
    <submittedName>
        <fullName evidence="4">DUF1311 domain-containing protein</fullName>
    </submittedName>
</protein>
<name>A0ABT7L0P6_9BACI</name>
<dbReference type="InterPro" id="IPR009739">
    <property type="entry name" value="LprI-like_N"/>
</dbReference>
<evidence type="ECO:0000313" key="5">
    <source>
        <dbReference type="Proteomes" id="UP001235343"/>
    </source>
</evidence>
<sequence length="202" mass="22963">MKNNRKFLLGMLTVIVALLVACGDASDESSVTLSDNAPQNDESSHSDSTENASNMENANTDNMDQENNDVIKKEDTTNNEPVKEAPSTKNEYIEKLNAAKKESEELEAPDSSTYALKKVEDDRFDIWDQLLNEIYGELKEQLPPEKMDPIREEQRNWIDHRDDSALEASLKYKGGTQEHLEYVAVLANLTEKRCFELVEDYL</sequence>
<reference evidence="4 5" key="1">
    <citation type="submission" date="2023-06" db="EMBL/GenBank/DDBJ databases">
        <title>Aquibacillus rhizosphaerae LR5S19.</title>
        <authorList>
            <person name="Sun J.-Q."/>
        </authorList>
    </citation>
    <scope>NUCLEOTIDE SEQUENCE [LARGE SCALE GENOMIC DNA]</scope>
    <source>
        <strain evidence="4 5">LR5S19</strain>
    </source>
</reference>
<accession>A0ABT7L0P6</accession>
<dbReference type="Gene3D" id="1.20.1270.180">
    <property type="match status" value="1"/>
</dbReference>
<feature type="signal peptide" evidence="2">
    <location>
        <begin position="1"/>
        <end position="25"/>
    </location>
</feature>
<comment type="caution">
    <text evidence="4">The sequence shown here is derived from an EMBL/GenBank/DDBJ whole genome shotgun (WGS) entry which is preliminary data.</text>
</comment>
<feature type="chain" id="PRO_5045526737" evidence="2">
    <location>
        <begin position="26"/>
        <end position="202"/>
    </location>
</feature>
<dbReference type="PANTHER" id="PTHR39176:SF1">
    <property type="entry name" value="PERIPLASMIC PROTEIN"/>
    <property type="match status" value="1"/>
</dbReference>
<dbReference type="PANTHER" id="PTHR39176">
    <property type="entry name" value="PERIPLASMIC PROTEIN-RELATED"/>
    <property type="match status" value="1"/>
</dbReference>
<feature type="compositionally biased region" description="Polar residues" evidence="1">
    <location>
        <begin position="28"/>
        <end position="41"/>
    </location>
</feature>
<dbReference type="EMBL" id="JASTZU010000016">
    <property type="protein sequence ID" value="MDL4839411.1"/>
    <property type="molecule type" value="Genomic_DNA"/>
</dbReference>
<dbReference type="RefSeq" id="WP_285930279.1">
    <property type="nucleotide sequence ID" value="NZ_JASTZU010000016.1"/>
</dbReference>
<dbReference type="PROSITE" id="PS51257">
    <property type="entry name" value="PROKAR_LIPOPROTEIN"/>
    <property type="match status" value="1"/>
</dbReference>
<feature type="domain" description="Lysozyme inhibitor LprI-like N-terminal" evidence="3">
    <location>
        <begin position="110"/>
        <end position="197"/>
    </location>
</feature>
<organism evidence="4 5">
    <name type="scientific">Aquibacillus rhizosphaerae</name>
    <dbReference type="NCBI Taxonomy" id="3051431"/>
    <lineage>
        <taxon>Bacteria</taxon>
        <taxon>Bacillati</taxon>
        <taxon>Bacillota</taxon>
        <taxon>Bacilli</taxon>
        <taxon>Bacillales</taxon>
        <taxon>Bacillaceae</taxon>
        <taxon>Aquibacillus</taxon>
    </lineage>
</organism>
<evidence type="ECO:0000313" key="4">
    <source>
        <dbReference type="EMBL" id="MDL4839411.1"/>
    </source>
</evidence>
<evidence type="ECO:0000256" key="1">
    <source>
        <dbReference type="SAM" id="MobiDB-lite"/>
    </source>
</evidence>
<dbReference type="Proteomes" id="UP001235343">
    <property type="component" value="Unassembled WGS sequence"/>
</dbReference>
<dbReference type="Pfam" id="PF07007">
    <property type="entry name" value="LprI"/>
    <property type="match status" value="1"/>
</dbReference>